<dbReference type="GO" id="GO:0003677">
    <property type="term" value="F:DNA binding"/>
    <property type="evidence" value="ECO:0007669"/>
    <property type="project" value="UniProtKB-KW"/>
</dbReference>
<evidence type="ECO:0000256" key="1">
    <source>
        <dbReference type="ARBA" id="ARBA00023015"/>
    </source>
</evidence>
<evidence type="ECO:0000259" key="4">
    <source>
        <dbReference type="PROSITE" id="PS50042"/>
    </source>
</evidence>
<keyword evidence="6" id="KW-1185">Reference proteome</keyword>
<evidence type="ECO:0000256" key="2">
    <source>
        <dbReference type="ARBA" id="ARBA00023125"/>
    </source>
</evidence>
<dbReference type="CDD" id="cd00038">
    <property type="entry name" value="CAP_ED"/>
    <property type="match status" value="1"/>
</dbReference>
<dbReference type="PROSITE" id="PS00889">
    <property type="entry name" value="CNMP_BINDING_2"/>
    <property type="match status" value="1"/>
</dbReference>
<comment type="caution">
    <text evidence="5">The sequence shown here is derived from an EMBL/GenBank/DDBJ whole genome shotgun (WGS) entry which is preliminary data.</text>
</comment>
<dbReference type="GO" id="GO:0005829">
    <property type="term" value="C:cytosol"/>
    <property type="evidence" value="ECO:0007669"/>
    <property type="project" value="TreeGrafter"/>
</dbReference>
<dbReference type="InterPro" id="IPR036390">
    <property type="entry name" value="WH_DNA-bd_sf"/>
</dbReference>
<keyword evidence="3" id="KW-0804">Transcription</keyword>
<evidence type="ECO:0000256" key="3">
    <source>
        <dbReference type="ARBA" id="ARBA00023163"/>
    </source>
</evidence>
<dbReference type="Pfam" id="PF00027">
    <property type="entry name" value="cNMP_binding"/>
    <property type="match status" value="1"/>
</dbReference>
<dbReference type="Proteomes" id="UP000311713">
    <property type="component" value="Unassembled WGS sequence"/>
</dbReference>
<proteinExistence type="predicted"/>
<feature type="domain" description="Cyclic nucleotide-binding" evidence="4">
    <location>
        <begin position="1"/>
        <end position="103"/>
    </location>
</feature>
<keyword evidence="1" id="KW-0805">Transcription regulation</keyword>
<keyword evidence="2" id="KW-0238">DNA-binding</keyword>
<dbReference type="InterPro" id="IPR018488">
    <property type="entry name" value="cNMP-bd_CS"/>
</dbReference>
<dbReference type="InterPro" id="IPR012318">
    <property type="entry name" value="HTH_CRP"/>
</dbReference>
<organism evidence="5 6">
    <name type="scientific">Streptomyces sedi</name>
    <dbReference type="NCBI Taxonomy" id="555059"/>
    <lineage>
        <taxon>Bacteria</taxon>
        <taxon>Bacillati</taxon>
        <taxon>Actinomycetota</taxon>
        <taxon>Actinomycetes</taxon>
        <taxon>Kitasatosporales</taxon>
        <taxon>Streptomycetaceae</taxon>
        <taxon>Streptomyces</taxon>
    </lineage>
</organism>
<dbReference type="PANTHER" id="PTHR24567">
    <property type="entry name" value="CRP FAMILY TRANSCRIPTIONAL REGULATORY PROTEIN"/>
    <property type="match status" value="1"/>
</dbReference>
<dbReference type="AlphaFoldDB" id="A0A5C4V211"/>
<dbReference type="PROSITE" id="PS50042">
    <property type="entry name" value="CNMP_BINDING_3"/>
    <property type="match status" value="1"/>
</dbReference>
<dbReference type="SUPFAM" id="SSF51206">
    <property type="entry name" value="cAMP-binding domain-like"/>
    <property type="match status" value="1"/>
</dbReference>
<gene>
    <name evidence="5" type="ORF">FH715_14055</name>
</gene>
<evidence type="ECO:0000313" key="6">
    <source>
        <dbReference type="Proteomes" id="UP000311713"/>
    </source>
</evidence>
<dbReference type="InterPro" id="IPR050397">
    <property type="entry name" value="Env_Response_Regulators"/>
</dbReference>
<dbReference type="GO" id="GO:0003700">
    <property type="term" value="F:DNA-binding transcription factor activity"/>
    <property type="evidence" value="ECO:0007669"/>
    <property type="project" value="TreeGrafter"/>
</dbReference>
<dbReference type="Gene3D" id="2.60.120.10">
    <property type="entry name" value="Jelly Rolls"/>
    <property type="match status" value="1"/>
</dbReference>
<dbReference type="SUPFAM" id="SSF46785">
    <property type="entry name" value="Winged helix' DNA-binding domain"/>
    <property type="match status" value="1"/>
</dbReference>
<dbReference type="InterPro" id="IPR014710">
    <property type="entry name" value="RmlC-like_jellyroll"/>
</dbReference>
<evidence type="ECO:0000313" key="5">
    <source>
        <dbReference type="EMBL" id="TNM29951.1"/>
    </source>
</evidence>
<dbReference type="InterPro" id="IPR036388">
    <property type="entry name" value="WH-like_DNA-bd_sf"/>
</dbReference>
<dbReference type="EMBL" id="VDGT01000009">
    <property type="protein sequence ID" value="TNM29951.1"/>
    <property type="molecule type" value="Genomic_DNA"/>
</dbReference>
<dbReference type="PANTHER" id="PTHR24567:SF68">
    <property type="entry name" value="DNA-BINDING TRANSCRIPTIONAL DUAL REGULATOR CRP"/>
    <property type="match status" value="1"/>
</dbReference>
<dbReference type="SMART" id="SM00100">
    <property type="entry name" value="cNMP"/>
    <property type="match status" value="1"/>
</dbReference>
<accession>A0A5C4V211</accession>
<dbReference type="InterPro" id="IPR000595">
    <property type="entry name" value="cNMP-bd_dom"/>
</dbReference>
<protein>
    <submittedName>
        <fullName evidence="5">Crp/Fnr family transcriptional regulator</fullName>
    </submittedName>
</protein>
<dbReference type="Pfam" id="PF13545">
    <property type="entry name" value="HTH_Crp_2"/>
    <property type="match status" value="1"/>
</dbReference>
<name>A0A5C4V211_9ACTN</name>
<dbReference type="Gene3D" id="1.10.10.10">
    <property type="entry name" value="Winged helix-like DNA-binding domain superfamily/Winged helix DNA-binding domain"/>
    <property type="match status" value="1"/>
</dbReference>
<reference evidence="5 6" key="1">
    <citation type="submission" date="2019-06" db="EMBL/GenBank/DDBJ databases">
        <title>Draft genome of Streptomyces sedi sp. JCM16909.</title>
        <authorList>
            <person name="Klykleung N."/>
            <person name="Tanasupawat S."/>
            <person name="Kudo T."/>
            <person name="Yuki M."/>
            <person name="Ohkuma M."/>
        </authorList>
    </citation>
    <scope>NUCLEOTIDE SEQUENCE [LARGE SCALE GENOMIC DNA]</scope>
    <source>
        <strain evidence="5 6">JCM 16909</strain>
    </source>
</reference>
<dbReference type="InterPro" id="IPR018490">
    <property type="entry name" value="cNMP-bd_dom_sf"/>
</dbReference>
<sequence>MRDFLGEDIWSRLLSRGIERQHATGSQLLRQGEPGTHVLALRGGVTKVVRHEHTGRAVLLAFRGPGELLGEVAVFDDDVRSASVEAISDCAVTVVSKAEFLRFAAEHELFPQLVRYAFHRLRESDQARATGALPSRLAAVLVRLAGLASAPSQPPADVTELALTRDDLAEHLQVSRNTVTAALSDLSAYLGVRRKCITVEDIHGLRRVADPVVHL</sequence>
<dbReference type="OrthoDB" id="41390at2"/>